<reference evidence="1 2" key="1">
    <citation type="submission" date="2024-08" db="EMBL/GenBank/DDBJ databases">
        <authorList>
            <person name="Will J Nash"/>
            <person name="Angela Man"/>
            <person name="Seanna McTaggart"/>
            <person name="Kendall Baker"/>
            <person name="Tom Barker"/>
            <person name="Leah Catchpole"/>
            <person name="Alex Durrant"/>
            <person name="Karim Gharbi"/>
            <person name="Naomi Irish"/>
            <person name="Gemy Kaithakottil"/>
            <person name="Debby Ku"/>
            <person name="Aaliyah Providence"/>
            <person name="Felix Shaw"/>
            <person name="David Swarbreck"/>
            <person name="Chris Watkins"/>
            <person name="Ann M. McCartney"/>
            <person name="Giulio Formenti"/>
            <person name="Alice Mouton"/>
            <person name="Noel Vella"/>
            <person name="Bjorn M von Reumont"/>
            <person name="Adriana Vella"/>
            <person name="Wilfried Haerty"/>
        </authorList>
    </citation>
    <scope>NUCLEOTIDE SEQUENCE [LARGE SCALE GENOMIC DNA]</scope>
</reference>
<evidence type="ECO:0000313" key="1">
    <source>
        <dbReference type="EMBL" id="CAL7951582.1"/>
    </source>
</evidence>
<proteinExistence type="predicted"/>
<dbReference type="Gene3D" id="3.40.630.30">
    <property type="match status" value="1"/>
</dbReference>
<dbReference type="EMBL" id="CAXAJV020001301">
    <property type="protein sequence ID" value="CAL7951582.1"/>
    <property type="molecule type" value="Genomic_DNA"/>
</dbReference>
<name>A0ABP1PEC8_XYLVO</name>
<gene>
    <name evidence="1" type="ORF">XYLVIOL_LOCUS10595</name>
</gene>
<evidence type="ECO:0008006" key="3">
    <source>
        <dbReference type="Google" id="ProtNLM"/>
    </source>
</evidence>
<keyword evidence="2" id="KW-1185">Reference proteome</keyword>
<comment type="caution">
    <text evidence="1">The sequence shown here is derived from an EMBL/GenBank/DDBJ whole genome shotgun (WGS) entry which is preliminary data.</text>
</comment>
<protein>
    <recommendedName>
        <fullName evidence="3">N-acetyltransferase domain-containing protein</fullName>
    </recommendedName>
</protein>
<accession>A0ABP1PEC8</accession>
<dbReference type="SUPFAM" id="SSF55729">
    <property type="entry name" value="Acyl-CoA N-acyltransferases (Nat)"/>
    <property type="match status" value="1"/>
</dbReference>
<dbReference type="InterPro" id="IPR016181">
    <property type="entry name" value="Acyl_CoA_acyltransferase"/>
</dbReference>
<organism evidence="1 2">
    <name type="scientific">Xylocopa violacea</name>
    <name type="common">Violet carpenter bee</name>
    <name type="synonym">Apis violacea</name>
    <dbReference type="NCBI Taxonomy" id="135666"/>
    <lineage>
        <taxon>Eukaryota</taxon>
        <taxon>Metazoa</taxon>
        <taxon>Ecdysozoa</taxon>
        <taxon>Arthropoda</taxon>
        <taxon>Hexapoda</taxon>
        <taxon>Insecta</taxon>
        <taxon>Pterygota</taxon>
        <taxon>Neoptera</taxon>
        <taxon>Endopterygota</taxon>
        <taxon>Hymenoptera</taxon>
        <taxon>Apocrita</taxon>
        <taxon>Aculeata</taxon>
        <taxon>Apoidea</taxon>
        <taxon>Anthophila</taxon>
        <taxon>Apidae</taxon>
        <taxon>Xylocopa</taxon>
        <taxon>Xylocopa</taxon>
    </lineage>
</organism>
<evidence type="ECO:0000313" key="2">
    <source>
        <dbReference type="Proteomes" id="UP001642520"/>
    </source>
</evidence>
<dbReference type="Proteomes" id="UP001642520">
    <property type="component" value="Unassembled WGS sequence"/>
</dbReference>
<sequence length="296" mass="33666">MYGMRNLSEISWIRRKSSVKESDFFALSLRVAAIRKLRPYDDLPCSDAPIVWQRLSSGYRIVDLQLDKFMLALHFILVHRWPKYSSLHTKRIYELENILRLQSSHRLSNSELNDTRRDINLKSCMFQTCFCQAEPTFKAVGVHDDAVSMKSFMTRVFNQMENMMSLCALQEGSNELVGVLIVSRYSKPRGYAMKEQGETLRQAIILRNYVIDRSKIHLKVNAQTVVSIDILCVKADHQKNGVGTALLQSCVTRASSFATACIGLFTSGAAQTVGTFRFASNEFEAAVLRRSSRSTR</sequence>